<keyword evidence="1" id="KW-0732">Signal</keyword>
<evidence type="ECO:0000313" key="2">
    <source>
        <dbReference type="EMBL" id="APB31474.1"/>
    </source>
</evidence>
<dbReference type="EMBL" id="CP017267">
    <property type="protein sequence ID" value="APB31474.1"/>
    <property type="molecule type" value="Genomic_DNA"/>
</dbReference>
<name>A0A1J0A6D7_9ENTE</name>
<dbReference type="KEGG" id="vte:BHY08_06300"/>
<dbReference type="PROSITE" id="PS51257">
    <property type="entry name" value="PROKAR_LIPOPROTEIN"/>
    <property type="match status" value="1"/>
</dbReference>
<evidence type="ECO:0000256" key="1">
    <source>
        <dbReference type="SAM" id="SignalP"/>
    </source>
</evidence>
<feature type="chain" id="PRO_5039319391" description="Lipoprotein" evidence="1">
    <location>
        <begin position="18"/>
        <end position="126"/>
    </location>
</feature>
<reference evidence="2 3" key="1">
    <citation type="submission" date="2016-09" db="EMBL/GenBank/DDBJ databases">
        <title>Vagococcus teuberi sp. nov., isolated from the Malian artisanal sour milk fene.</title>
        <authorList>
            <person name="Wullschleger S."/>
            <person name="Seifert C."/>
            <person name="Baumgartner S."/>
            <person name="Lacroix C."/>
            <person name="Bonfoh B."/>
            <person name="Stevens M.J."/>
            <person name="Meile L."/>
        </authorList>
    </citation>
    <scope>NUCLEOTIDE SEQUENCE [LARGE SCALE GENOMIC DNA]</scope>
    <source>
        <strain evidence="2 3">DSM 21459</strain>
    </source>
</reference>
<evidence type="ECO:0008006" key="4">
    <source>
        <dbReference type="Google" id="ProtNLM"/>
    </source>
</evidence>
<gene>
    <name evidence="2" type="ORF">BHY08_06300</name>
</gene>
<proteinExistence type="predicted"/>
<protein>
    <recommendedName>
        <fullName evidence="4">Lipoprotein</fullName>
    </recommendedName>
</protein>
<feature type="signal peptide" evidence="1">
    <location>
        <begin position="1"/>
        <end position="17"/>
    </location>
</feature>
<keyword evidence="3" id="KW-1185">Reference proteome</keyword>
<dbReference type="AlphaFoldDB" id="A0A1J0A6D7"/>
<sequence length="126" mass="14473">MKRVYFFVILSVLIMIAGCTNKGTGDKAIYGEVKSALMSKINNFNEEKKNEVLNDYGLDNKTLDELPLAIYNIDGRYVGVIESKKDDKKYFYYSVKKKKVVIKLDEKIGGLDLEHMTPIYSQNNFK</sequence>
<evidence type="ECO:0000313" key="3">
    <source>
        <dbReference type="Proteomes" id="UP000191200"/>
    </source>
</evidence>
<accession>A0A1J0A6D7</accession>
<dbReference type="RefSeq" id="WP_071457068.1">
    <property type="nucleotide sequence ID" value="NZ_CABJEN010000007.1"/>
</dbReference>
<dbReference type="Proteomes" id="UP000191200">
    <property type="component" value="Chromosome"/>
</dbReference>
<dbReference type="OrthoDB" id="2200401at2"/>
<organism evidence="2 3">
    <name type="scientific">Vagococcus teuberi</name>
    <dbReference type="NCBI Taxonomy" id="519472"/>
    <lineage>
        <taxon>Bacteria</taxon>
        <taxon>Bacillati</taxon>
        <taxon>Bacillota</taxon>
        <taxon>Bacilli</taxon>
        <taxon>Lactobacillales</taxon>
        <taxon>Enterococcaceae</taxon>
        <taxon>Vagococcus</taxon>
    </lineage>
</organism>